<protein>
    <submittedName>
        <fullName evidence="1">Uncharacterized protein</fullName>
    </submittedName>
</protein>
<reference evidence="1 2" key="1">
    <citation type="journal article" date="2015" name="Nature">
        <title>rRNA introns, odd ribosomes, and small enigmatic genomes across a large radiation of phyla.</title>
        <authorList>
            <person name="Brown C.T."/>
            <person name="Hug L.A."/>
            <person name="Thomas B.C."/>
            <person name="Sharon I."/>
            <person name="Castelle C.J."/>
            <person name="Singh A."/>
            <person name="Wilkins M.J."/>
            <person name="Williams K.H."/>
            <person name="Banfield J.F."/>
        </authorList>
    </citation>
    <scope>NUCLEOTIDE SEQUENCE [LARGE SCALE GENOMIC DNA]</scope>
</reference>
<evidence type="ECO:0000313" key="1">
    <source>
        <dbReference type="EMBL" id="KKR63458.1"/>
    </source>
</evidence>
<sequence length="241" mass="27656">DTTNDLDDSSKPKIDRNQFVELLNAKRKENGAGKIEYDTKLEKSAELRGKAILKFDDYTYEATISGYPMEKSMADAGYWNSYWWEVIIPGYYDADGLIEDYLDRDTSDAKKNWFDKKFQDIGIAEVEGTVNGCPTQVIIVQVAGYIPATYDPDVVQSWRDSLNNLNDIIPSWEKAKGWDYINQQDLARLLDLLYRERTIASNILSKEEARQWLSKADNDSIDEYEKLAKESFSLANKLNGK</sequence>
<feature type="non-terminal residue" evidence="1">
    <location>
        <position position="1"/>
    </location>
</feature>
<accession>A0A0G0SES1</accession>
<dbReference type="EMBL" id="LBZA01000024">
    <property type="protein sequence ID" value="KKR63458.1"/>
    <property type="molecule type" value="Genomic_DNA"/>
</dbReference>
<dbReference type="AlphaFoldDB" id="A0A0G0SES1"/>
<dbReference type="InterPro" id="IPR035940">
    <property type="entry name" value="CAP_sf"/>
</dbReference>
<name>A0A0G0SES1_9BACT</name>
<evidence type="ECO:0000313" key="2">
    <source>
        <dbReference type="Proteomes" id="UP000034293"/>
    </source>
</evidence>
<dbReference type="Gene3D" id="3.40.33.10">
    <property type="entry name" value="CAP"/>
    <property type="match status" value="1"/>
</dbReference>
<proteinExistence type="predicted"/>
<gene>
    <name evidence="1" type="ORF">UU02_C0024G0001</name>
</gene>
<comment type="caution">
    <text evidence="1">The sequence shown here is derived from an EMBL/GenBank/DDBJ whole genome shotgun (WGS) entry which is preliminary data.</text>
</comment>
<dbReference type="Proteomes" id="UP000034293">
    <property type="component" value="Unassembled WGS sequence"/>
</dbReference>
<organism evidence="1 2">
    <name type="scientific">Candidatus Woesebacteria bacterium GW2011_GWA1_40_43</name>
    <dbReference type="NCBI Taxonomy" id="1618553"/>
    <lineage>
        <taxon>Bacteria</taxon>
        <taxon>Candidatus Woeseibacteriota</taxon>
    </lineage>
</organism>